<dbReference type="RefSeq" id="WP_184134532.1">
    <property type="nucleotide sequence ID" value="NZ_JACHKT010000017.1"/>
</dbReference>
<protein>
    <submittedName>
        <fullName evidence="1">Uncharacterized protein</fullName>
    </submittedName>
</protein>
<name>A0A841ES57_9BACT</name>
<accession>A0A841ES57</accession>
<evidence type="ECO:0000313" key="1">
    <source>
        <dbReference type="EMBL" id="MBB6003863.1"/>
    </source>
</evidence>
<keyword evidence="2" id="KW-1185">Reference proteome</keyword>
<dbReference type="InterPro" id="IPR027417">
    <property type="entry name" value="P-loop_NTPase"/>
</dbReference>
<reference evidence="1 2" key="1">
    <citation type="submission" date="2020-08" db="EMBL/GenBank/DDBJ databases">
        <title>Functional genomics of gut bacteria from endangered species of beetles.</title>
        <authorList>
            <person name="Carlos-Shanley C."/>
        </authorList>
    </citation>
    <scope>NUCLEOTIDE SEQUENCE [LARGE SCALE GENOMIC DNA]</scope>
    <source>
        <strain evidence="1 2">S00070</strain>
    </source>
</reference>
<proteinExistence type="predicted"/>
<gene>
    <name evidence="1" type="ORF">HNP25_002522</name>
</gene>
<organism evidence="1 2">
    <name type="scientific">Arcicella rosea</name>
    <dbReference type="NCBI Taxonomy" id="502909"/>
    <lineage>
        <taxon>Bacteria</taxon>
        <taxon>Pseudomonadati</taxon>
        <taxon>Bacteroidota</taxon>
        <taxon>Cytophagia</taxon>
        <taxon>Cytophagales</taxon>
        <taxon>Flectobacillaceae</taxon>
        <taxon>Arcicella</taxon>
    </lineage>
</organism>
<sequence>MDKPELQSFNWLIIGSQRTGKTVSALFAAATLQRVAFKHGKTKRVIIFNPQEYNPMFSTKSKLQEAVSLIQPGWKMPGLFHKIPCSKILQVANAKSNLFDWIVVTDGELQDFVNQAHNLLDFIIIFDDLNNVIKGNLTSRKFQHLFTILAGNRIKCNEVFFTYHTFHQVPPSLWTYFQRAIVKETDDDKDGIGFKKIQKGRDVLTKAQMQVRAMNQVANHPNRLRLSELIVWLNEAYIFEPKNGELITKIGNVYHRAVGDDVEPLVP</sequence>
<comment type="caution">
    <text evidence="1">The sequence shown here is derived from an EMBL/GenBank/DDBJ whole genome shotgun (WGS) entry which is preliminary data.</text>
</comment>
<dbReference type="SUPFAM" id="SSF52540">
    <property type="entry name" value="P-loop containing nucleoside triphosphate hydrolases"/>
    <property type="match status" value="1"/>
</dbReference>
<evidence type="ECO:0000313" key="2">
    <source>
        <dbReference type="Proteomes" id="UP000524404"/>
    </source>
</evidence>
<dbReference type="Proteomes" id="UP000524404">
    <property type="component" value="Unassembled WGS sequence"/>
</dbReference>
<dbReference type="EMBL" id="JACHKT010000017">
    <property type="protein sequence ID" value="MBB6003863.1"/>
    <property type="molecule type" value="Genomic_DNA"/>
</dbReference>
<dbReference type="AlphaFoldDB" id="A0A841ES57"/>